<evidence type="ECO:0000256" key="4">
    <source>
        <dbReference type="ARBA" id="ARBA00022989"/>
    </source>
</evidence>
<feature type="domain" description="MacB-like periplasmic core" evidence="9">
    <location>
        <begin position="25"/>
        <end position="270"/>
    </location>
</feature>
<keyword evidence="10" id="KW-0547">Nucleotide-binding</keyword>
<dbReference type="GO" id="GO:0022857">
    <property type="term" value="F:transmembrane transporter activity"/>
    <property type="evidence" value="ECO:0007669"/>
    <property type="project" value="TreeGrafter"/>
</dbReference>
<dbReference type="GO" id="GO:0016787">
    <property type="term" value="F:hydrolase activity"/>
    <property type="evidence" value="ECO:0007669"/>
    <property type="project" value="UniProtKB-KW"/>
</dbReference>
<proteinExistence type="inferred from homology"/>
<dbReference type="InterPro" id="IPR025857">
    <property type="entry name" value="MacB_PCD"/>
</dbReference>
<reference evidence="10 11" key="1">
    <citation type="submission" date="2019-02" db="EMBL/GenBank/DDBJ databases">
        <title>Deep-cultivation of Planctomycetes and their phenomic and genomic characterization uncovers novel biology.</title>
        <authorList>
            <person name="Wiegand S."/>
            <person name="Jogler M."/>
            <person name="Boedeker C."/>
            <person name="Pinto D."/>
            <person name="Vollmers J."/>
            <person name="Rivas-Marin E."/>
            <person name="Kohn T."/>
            <person name="Peeters S.H."/>
            <person name="Heuer A."/>
            <person name="Rast P."/>
            <person name="Oberbeckmann S."/>
            <person name="Bunk B."/>
            <person name="Jeske O."/>
            <person name="Meyerdierks A."/>
            <person name="Storesund J.E."/>
            <person name="Kallscheuer N."/>
            <person name="Luecker S."/>
            <person name="Lage O.M."/>
            <person name="Pohl T."/>
            <person name="Merkel B.J."/>
            <person name="Hornburger P."/>
            <person name="Mueller R.-W."/>
            <person name="Bruemmer F."/>
            <person name="Labrenz M."/>
            <person name="Spormann A.M."/>
            <person name="Op den Camp H."/>
            <person name="Overmann J."/>
            <person name="Amann R."/>
            <person name="Jetten M.S.M."/>
            <person name="Mascher T."/>
            <person name="Medema M.H."/>
            <person name="Devos D.P."/>
            <person name="Kaster A.-K."/>
            <person name="Ovreas L."/>
            <person name="Rohde M."/>
            <person name="Galperin M.Y."/>
            <person name="Jogler C."/>
        </authorList>
    </citation>
    <scope>NUCLEOTIDE SEQUENCE [LARGE SCALE GENOMIC DNA]</scope>
    <source>
        <strain evidence="10 11">Q31a</strain>
    </source>
</reference>
<keyword evidence="10" id="KW-0067">ATP-binding</keyword>
<keyword evidence="10" id="KW-0378">Hydrolase</keyword>
<evidence type="ECO:0000256" key="5">
    <source>
        <dbReference type="ARBA" id="ARBA00023136"/>
    </source>
</evidence>
<dbReference type="RefSeq" id="WP_145074368.1">
    <property type="nucleotide sequence ID" value="NZ_CP036298.1"/>
</dbReference>
<dbReference type="PANTHER" id="PTHR30572:SF4">
    <property type="entry name" value="ABC TRANSPORTER PERMEASE YTRF"/>
    <property type="match status" value="1"/>
</dbReference>
<dbReference type="GO" id="GO:0005524">
    <property type="term" value="F:ATP binding"/>
    <property type="evidence" value="ECO:0007669"/>
    <property type="project" value="UniProtKB-KW"/>
</dbReference>
<keyword evidence="11" id="KW-1185">Reference proteome</keyword>
<accession>A0A518G1W9</accession>
<evidence type="ECO:0000256" key="6">
    <source>
        <dbReference type="ARBA" id="ARBA00038076"/>
    </source>
</evidence>
<organism evidence="10 11">
    <name type="scientific">Aureliella helgolandensis</name>
    <dbReference type="NCBI Taxonomy" id="2527968"/>
    <lineage>
        <taxon>Bacteria</taxon>
        <taxon>Pseudomonadati</taxon>
        <taxon>Planctomycetota</taxon>
        <taxon>Planctomycetia</taxon>
        <taxon>Pirellulales</taxon>
        <taxon>Pirellulaceae</taxon>
        <taxon>Aureliella</taxon>
    </lineage>
</organism>
<evidence type="ECO:0000256" key="1">
    <source>
        <dbReference type="ARBA" id="ARBA00004651"/>
    </source>
</evidence>
<dbReference type="PANTHER" id="PTHR30572">
    <property type="entry name" value="MEMBRANE COMPONENT OF TRANSPORTER-RELATED"/>
    <property type="match status" value="1"/>
</dbReference>
<dbReference type="Pfam" id="PF02687">
    <property type="entry name" value="FtsX"/>
    <property type="match status" value="1"/>
</dbReference>
<protein>
    <submittedName>
        <fullName evidence="10">Macrolide export ATP-binding/permease protein MacB</fullName>
        <ecNumber evidence="10">3.6.3.-</ecNumber>
    </submittedName>
</protein>
<evidence type="ECO:0000256" key="2">
    <source>
        <dbReference type="ARBA" id="ARBA00022475"/>
    </source>
</evidence>
<dbReference type="KEGG" id="ahel:Q31a_08930"/>
<feature type="transmembrane region" description="Helical" evidence="7">
    <location>
        <begin position="348"/>
        <end position="381"/>
    </location>
</feature>
<name>A0A518G1W9_9BACT</name>
<dbReference type="InterPro" id="IPR050250">
    <property type="entry name" value="Macrolide_Exporter_MacB"/>
</dbReference>
<sequence length="427" mass="46420">MISFDRNAALIRTALHGVLLHKLRSMLTVLGLVFGVASVIVMLAVAEGASREAQKQIESLGVNNIIVRSVKPSGSQQEINYDTFEQSFGLTYNDLRRMEETLTSAVGVTPLREFQQEARYAAQVVAGRIVGVYPSYFETNRIPLVRGRLLEPTDLEHRANVCVIGDEVARTVFPGISPLGKSIQVGNLHFFRIVGVQGYKTPSAGAGSSLSAQDLNRDIVIPLTTDRSRIGDVIQKEEQGSFSRQRLELSQITVEVLDRHHVKSTAAALEGLLAKYHPRQDYAITIPLDLLEQAQATQRIFNFVLGATAAISLLVGGIGIMNIMLATVSERTREIGIRRALGAKQNDIILQFLVETASLSLFGTLLGVLVGLAAPALVTYFSGMETIVTIWSILIASSVSIVVGIVFGIYPARQAAMLDPIEALRRG</sequence>
<evidence type="ECO:0000313" key="10">
    <source>
        <dbReference type="EMBL" id="QDV22607.1"/>
    </source>
</evidence>
<evidence type="ECO:0000313" key="11">
    <source>
        <dbReference type="Proteomes" id="UP000318017"/>
    </source>
</evidence>
<dbReference type="InterPro" id="IPR003838">
    <property type="entry name" value="ABC3_permease_C"/>
</dbReference>
<keyword evidence="4 7" id="KW-1133">Transmembrane helix</keyword>
<comment type="subcellular location">
    <subcellularLocation>
        <location evidence="1">Cell membrane</location>
        <topology evidence="1">Multi-pass membrane protein</topology>
    </subcellularLocation>
</comment>
<dbReference type="AlphaFoldDB" id="A0A518G1W9"/>
<dbReference type="OrthoDB" id="9770099at2"/>
<feature type="transmembrane region" description="Helical" evidence="7">
    <location>
        <begin position="387"/>
        <end position="410"/>
    </location>
</feature>
<feature type="domain" description="ABC3 transporter permease C-terminal" evidence="8">
    <location>
        <begin position="309"/>
        <end position="416"/>
    </location>
</feature>
<comment type="similarity">
    <text evidence="6">Belongs to the ABC-4 integral membrane protein family.</text>
</comment>
<keyword evidence="3 7" id="KW-0812">Transmembrane</keyword>
<dbReference type="EC" id="3.6.3.-" evidence="10"/>
<feature type="transmembrane region" description="Helical" evidence="7">
    <location>
        <begin position="300"/>
        <end position="327"/>
    </location>
</feature>
<gene>
    <name evidence="10" type="primary">macB_4</name>
    <name evidence="10" type="ORF">Q31a_08930</name>
</gene>
<evidence type="ECO:0000256" key="7">
    <source>
        <dbReference type="SAM" id="Phobius"/>
    </source>
</evidence>
<feature type="transmembrane region" description="Helical" evidence="7">
    <location>
        <begin position="26"/>
        <end position="46"/>
    </location>
</feature>
<evidence type="ECO:0000259" key="9">
    <source>
        <dbReference type="Pfam" id="PF12704"/>
    </source>
</evidence>
<keyword evidence="5 7" id="KW-0472">Membrane</keyword>
<evidence type="ECO:0000259" key="8">
    <source>
        <dbReference type="Pfam" id="PF02687"/>
    </source>
</evidence>
<dbReference type="EMBL" id="CP036298">
    <property type="protein sequence ID" value="QDV22607.1"/>
    <property type="molecule type" value="Genomic_DNA"/>
</dbReference>
<dbReference type="GO" id="GO:0005886">
    <property type="term" value="C:plasma membrane"/>
    <property type="evidence" value="ECO:0007669"/>
    <property type="project" value="UniProtKB-SubCell"/>
</dbReference>
<dbReference type="Proteomes" id="UP000318017">
    <property type="component" value="Chromosome"/>
</dbReference>
<keyword evidence="2" id="KW-1003">Cell membrane</keyword>
<evidence type="ECO:0000256" key="3">
    <source>
        <dbReference type="ARBA" id="ARBA00022692"/>
    </source>
</evidence>
<dbReference type="Pfam" id="PF12704">
    <property type="entry name" value="MacB_PCD"/>
    <property type="match status" value="1"/>
</dbReference>